<name>A0A484M431_9ASTE</name>
<evidence type="ECO:0000313" key="2">
    <source>
        <dbReference type="EMBL" id="VFQ82816.1"/>
    </source>
</evidence>
<keyword evidence="3" id="KW-1185">Reference proteome</keyword>
<dbReference type="Proteomes" id="UP000595140">
    <property type="component" value="Unassembled WGS sequence"/>
</dbReference>
<sequence>MPATVAERQLDGVQWRRCNSTAMSSEWRRCNSTAMSSDWRRCNSTAMMADAGRGGGVQWRGGRCSKGDGGRRRLAALHSTAREDAGSGGDVQRSAWRRCNPTAADDRRRKQRRLAALDLAVGDGLPARERLRRWLGKDDRRLVYGGDRERQRNISHFLRIKRHALKDDMNSGALGNTSPESDTSLPSSALSCTVRQLQSTTALCSVPVKKTCLITKAKFSRIVSSRANLDLIVAEEEESQNKTQAESSRAGGSRATERVTRQRRTRPREEVPEPSWVKRIFDTLTCIRDDVCQLNERMTRFEQSRSYQGMRHSFSGGARPANSL</sequence>
<evidence type="ECO:0000256" key="1">
    <source>
        <dbReference type="SAM" id="MobiDB-lite"/>
    </source>
</evidence>
<dbReference type="AlphaFoldDB" id="A0A484M431"/>
<protein>
    <submittedName>
        <fullName evidence="2">Uncharacterized protein</fullName>
    </submittedName>
</protein>
<feature type="region of interest" description="Disordered" evidence="1">
    <location>
        <begin position="236"/>
        <end position="272"/>
    </location>
</feature>
<feature type="region of interest" description="Disordered" evidence="1">
    <location>
        <begin position="303"/>
        <end position="324"/>
    </location>
</feature>
<accession>A0A484M431</accession>
<evidence type="ECO:0000313" key="3">
    <source>
        <dbReference type="Proteomes" id="UP000595140"/>
    </source>
</evidence>
<dbReference type="EMBL" id="OOIL02002436">
    <property type="protein sequence ID" value="VFQ82816.1"/>
    <property type="molecule type" value="Genomic_DNA"/>
</dbReference>
<organism evidence="2 3">
    <name type="scientific">Cuscuta campestris</name>
    <dbReference type="NCBI Taxonomy" id="132261"/>
    <lineage>
        <taxon>Eukaryota</taxon>
        <taxon>Viridiplantae</taxon>
        <taxon>Streptophyta</taxon>
        <taxon>Embryophyta</taxon>
        <taxon>Tracheophyta</taxon>
        <taxon>Spermatophyta</taxon>
        <taxon>Magnoliopsida</taxon>
        <taxon>eudicotyledons</taxon>
        <taxon>Gunneridae</taxon>
        <taxon>Pentapetalae</taxon>
        <taxon>asterids</taxon>
        <taxon>lamiids</taxon>
        <taxon>Solanales</taxon>
        <taxon>Convolvulaceae</taxon>
        <taxon>Cuscuteae</taxon>
        <taxon>Cuscuta</taxon>
        <taxon>Cuscuta subgen. Grammica</taxon>
        <taxon>Cuscuta sect. Cleistogrammica</taxon>
    </lineage>
</organism>
<gene>
    <name evidence="2" type="ORF">CCAM_LOCUS24592</name>
</gene>
<reference evidence="2 3" key="1">
    <citation type="submission" date="2018-04" db="EMBL/GenBank/DDBJ databases">
        <authorList>
            <person name="Vogel A."/>
        </authorList>
    </citation>
    <scope>NUCLEOTIDE SEQUENCE [LARGE SCALE GENOMIC DNA]</scope>
</reference>
<proteinExistence type="predicted"/>